<dbReference type="Proteomes" id="UP001396334">
    <property type="component" value="Unassembled WGS sequence"/>
</dbReference>
<keyword evidence="4" id="KW-0810">Translation regulation</keyword>
<evidence type="ECO:0000313" key="9">
    <source>
        <dbReference type="Proteomes" id="UP001396334"/>
    </source>
</evidence>
<evidence type="ECO:0000256" key="6">
    <source>
        <dbReference type="PROSITE-ProRule" id="PRU00317"/>
    </source>
</evidence>
<feature type="repeat" description="Pumilio" evidence="6">
    <location>
        <begin position="392"/>
        <end position="428"/>
    </location>
</feature>
<proteinExistence type="predicted"/>
<dbReference type="EMBL" id="JBBPBN010000049">
    <property type="protein sequence ID" value="KAK8993552.1"/>
    <property type="molecule type" value="Genomic_DNA"/>
</dbReference>
<dbReference type="InterPro" id="IPR016024">
    <property type="entry name" value="ARM-type_fold"/>
</dbReference>
<evidence type="ECO:0000256" key="2">
    <source>
        <dbReference type="ARBA" id="ARBA00022490"/>
    </source>
</evidence>
<keyword evidence="2" id="KW-0963">Cytoplasm</keyword>
<evidence type="ECO:0000256" key="4">
    <source>
        <dbReference type="ARBA" id="ARBA00022845"/>
    </source>
</evidence>
<keyword evidence="9" id="KW-1185">Reference proteome</keyword>
<evidence type="ECO:0000313" key="8">
    <source>
        <dbReference type="EMBL" id="KAK8993552.1"/>
    </source>
</evidence>
<dbReference type="InterPro" id="IPR033133">
    <property type="entry name" value="PUM-HD"/>
</dbReference>
<organism evidence="8 9">
    <name type="scientific">Hibiscus sabdariffa</name>
    <name type="common">roselle</name>
    <dbReference type="NCBI Taxonomy" id="183260"/>
    <lineage>
        <taxon>Eukaryota</taxon>
        <taxon>Viridiplantae</taxon>
        <taxon>Streptophyta</taxon>
        <taxon>Embryophyta</taxon>
        <taxon>Tracheophyta</taxon>
        <taxon>Spermatophyta</taxon>
        <taxon>Magnoliopsida</taxon>
        <taxon>eudicotyledons</taxon>
        <taxon>Gunneridae</taxon>
        <taxon>Pentapetalae</taxon>
        <taxon>rosids</taxon>
        <taxon>malvids</taxon>
        <taxon>Malvales</taxon>
        <taxon>Malvaceae</taxon>
        <taxon>Malvoideae</taxon>
        <taxon>Hibiscus</taxon>
    </lineage>
</organism>
<dbReference type="SMART" id="SM00025">
    <property type="entry name" value="Pumilio"/>
    <property type="match status" value="8"/>
</dbReference>
<name>A0ABR2PYR1_9ROSI</name>
<keyword evidence="5" id="KW-0694">RNA-binding</keyword>
<feature type="repeat" description="Pumilio" evidence="6">
    <location>
        <begin position="208"/>
        <end position="243"/>
    </location>
</feature>
<protein>
    <recommendedName>
        <fullName evidence="7">PUM-HD domain-containing protein</fullName>
    </recommendedName>
</protein>
<dbReference type="Gene3D" id="1.25.10.10">
    <property type="entry name" value="Leucine-rich Repeat Variant"/>
    <property type="match status" value="1"/>
</dbReference>
<feature type="repeat" description="Pumilio" evidence="6">
    <location>
        <begin position="356"/>
        <end position="391"/>
    </location>
</feature>
<keyword evidence="3" id="KW-0677">Repeat</keyword>
<comment type="subcellular location">
    <subcellularLocation>
        <location evidence="1">Cytoplasm</location>
    </subcellularLocation>
</comment>
<evidence type="ECO:0000259" key="7">
    <source>
        <dbReference type="PROSITE" id="PS50303"/>
    </source>
</evidence>
<dbReference type="PROSITE" id="PS50303">
    <property type="entry name" value="PUM_HD"/>
    <property type="match status" value="1"/>
</dbReference>
<feature type="domain" description="PUM-HD" evidence="7">
    <location>
        <begin position="146"/>
        <end position="491"/>
    </location>
</feature>
<dbReference type="InterPro" id="IPR011989">
    <property type="entry name" value="ARM-like"/>
</dbReference>
<reference evidence="8 9" key="1">
    <citation type="journal article" date="2024" name="G3 (Bethesda)">
        <title>Genome assembly of Hibiscus sabdariffa L. provides insights into metabolisms of medicinal natural products.</title>
        <authorList>
            <person name="Kim T."/>
        </authorList>
    </citation>
    <scope>NUCLEOTIDE SEQUENCE [LARGE SCALE GENOMIC DNA]</scope>
    <source>
        <strain evidence="8">TK-2024</strain>
        <tissue evidence="8">Old leaves</tissue>
    </source>
</reference>
<comment type="caution">
    <text evidence="8">The sequence shown here is derived from an EMBL/GenBank/DDBJ whole genome shotgun (WGS) entry which is preliminary data.</text>
</comment>
<accession>A0ABR2PYR1</accession>
<dbReference type="PROSITE" id="PS50302">
    <property type="entry name" value="PUM"/>
    <property type="match status" value="5"/>
</dbReference>
<sequence length="494" mass="56081">MEGFGGDAPEDLQWRLMTNLSLQNQFQINDYVHVFTNPSNLGLQGHGVFQFQNPNESLEESFARMNLNQTGNTRVLGPGLRGPTMELFRDGFHGGYPNSTMSLGSQNMVRSPNFPGNIVDNSFFDTNIQRSIMPLWTDVLPRSMYNQRSVFCPPRQRPRPPRCLLPPLNELKGQVCAVAKDQNGCRLLQKKLEHEIISDEEIGMIFMEVKDQLHVLMVHRFANYFIQKLFKASNQEIRTQLLLLLVRSPQRFLEVCTDVHGSRTVQKFLDRSTSMEQRCFLLSFLKPIAVTLTNNSSGHHIILHCLYNLSNKEKRLLADEIVQHCISIATNKSGCCVLQQCLVNFDAEVRDHLLDQIIANALLLSEDEFGNYVVQYVLGLRIDDATEAIIGRLGGSFVTLSFNKYGSNVVEKCLKESGDELSSRIIMEIINDPDFVKVIGHDYGNYVAQSALSVSKGDIHDALLAFIWHNYTFLQSNPFGRMVLSRTKCRKNRT</sequence>
<dbReference type="SUPFAM" id="SSF48371">
    <property type="entry name" value="ARM repeat"/>
    <property type="match status" value="1"/>
</dbReference>
<evidence type="ECO:0000256" key="5">
    <source>
        <dbReference type="ARBA" id="ARBA00022884"/>
    </source>
</evidence>
<feature type="repeat" description="Pumilio" evidence="6">
    <location>
        <begin position="320"/>
        <end position="355"/>
    </location>
</feature>
<gene>
    <name evidence="8" type="ORF">V6N11_033647</name>
</gene>
<evidence type="ECO:0000256" key="1">
    <source>
        <dbReference type="ARBA" id="ARBA00004496"/>
    </source>
</evidence>
<dbReference type="PANTHER" id="PTHR12537:SF129">
    <property type="entry name" value="PUMILIO HOMOLOG 15-LIKE"/>
    <property type="match status" value="1"/>
</dbReference>
<dbReference type="PANTHER" id="PTHR12537">
    <property type="entry name" value="RNA BINDING PROTEIN PUMILIO-RELATED"/>
    <property type="match status" value="1"/>
</dbReference>
<dbReference type="InterPro" id="IPR001313">
    <property type="entry name" value="Pumilio_RNA-bd_rpt"/>
</dbReference>
<feature type="repeat" description="Pumilio" evidence="6">
    <location>
        <begin position="244"/>
        <end position="283"/>
    </location>
</feature>
<dbReference type="Pfam" id="PF00806">
    <property type="entry name" value="PUF"/>
    <property type="match status" value="7"/>
</dbReference>
<evidence type="ECO:0000256" key="3">
    <source>
        <dbReference type="ARBA" id="ARBA00022737"/>
    </source>
</evidence>